<protein>
    <submittedName>
        <fullName evidence="7">TIGR00366 family protein</fullName>
    </submittedName>
</protein>
<evidence type="ECO:0000256" key="3">
    <source>
        <dbReference type="ARBA" id="ARBA00022692"/>
    </source>
</evidence>
<keyword evidence="5 6" id="KW-0472">Membrane</keyword>
<feature type="transmembrane region" description="Helical" evidence="6">
    <location>
        <begin position="439"/>
        <end position="459"/>
    </location>
</feature>
<feature type="transmembrane region" description="Helical" evidence="6">
    <location>
        <begin position="12"/>
        <end position="30"/>
    </location>
</feature>
<evidence type="ECO:0000256" key="6">
    <source>
        <dbReference type="SAM" id="Phobius"/>
    </source>
</evidence>
<reference evidence="7" key="1">
    <citation type="journal article" date="2021" name="PeerJ">
        <title>Extensive microbial diversity within the chicken gut microbiome revealed by metagenomics and culture.</title>
        <authorList>
            <person name="Gilroy R."/>
            <person name="Ravi A."/>
            <person name="Getino M."/>
            <person name="Pursley I."/>
            <person name="Horton D.L."/>
            <person name="Alikhan N.F."/>
            <person name="Baker D."/>
            <person name="Gharbi K."/>
            <person name="Hall N."/>
            <person name="Watson M."/>
            <person name="Adriaenssens E.M."/>
            <person name="Foster-Nyarko E."/>
            <person name="Jarju S."/>
            <person name="Secka A."/>
            <person name="Antonio M."/>
            <person name="Oren A."/>
            <person name="Chaudhuri R.R."/>
            <person name="La Ragione R."/>
            <person name="Hildebrand F."/>
            <person name="Pallen M.J."/>
        </authorList>
    </citation>
    <scope>NUCLEOTIDE SEQUENCE</scope>
    <source>
        <strain evidence="7">CHK188-4685</strain>
    </source>
</reference>
<feature type="transmembrane region" description="Helical" evidence="6">
    <location>
        <begin position="407"/>
        <end position="427"/>
    </location>
</feature>
<dbReference type="GO" id="GO:0005886">
    <property type="term" value="C:plasma membrane"/>
    <property type="evidence" value="ECO:0007669"/>
    <property type="project" value="UniProtKB-SubCell"/>
</dbReference>
<evidence type="ECO:0000256" key="5">
    <source>
        <dbReference type="ARBA" id="ARBA00023136"/>
    </source>
</evidence>
<keyword evidence="3 6" id="KW-0812">Transmembrane</keyword>
<keyword evidence="2" id="KW-1003">Cell membrane</keyword>
<gene>
    <name evidence="7" type="ORF">H9716_09030</name>
</gene>
<dbReference type="PANTHER" id="PTHR43652:SF2">
    <property type="entry name" value="BASIC AMINO ACID ANTIPORTER YFCC-RELATED"/>
    <property type="match status" value="1"/>
</dbReference>
<dbReference type="PANTHER" id="PTHR43652">
    <property type="entry name" value="BASIC AMINO ACID ANTIPORTER YFCC-RELATED"/>
    <property type="match status" value="1"/>
</dbReference>
<accession>A0A9D2L8L0</accession>
<dbReference type="Proteomes" id="UP000886804">
    <property type="component" value="Unassembled WGS sequence"/>
</dbReference>
<dbReference type="Pfam" id="PF03606">
    <property type="entry name" value="DcuC"/>
    <property type="match status" value="1"/>
</dbReference>
<feature type="transmembrane region" description="Helical" evidence="6">
    <location>
        <begin position="376"/>
        <end position="401"/>
    </location>
</feature>
<feature type="transmembrane region" description="Helical" evidence="6">
    <location>
        <begin position="311"/>
        <end position="332"/>
    </location>
</feature>
<dbReference type="AlphaFoldDB" id="A0A9D2L8L0"/>
<evidence type="ECO:0000313" key="8">
    <source>
        <dbReference type="Proteomes" id="UP000886804"/>
    </source>
</evidence>
<dbReference type="InterPro" id="IPR051679">
    <property type="entry name" value="DASS-Related_Transporters"/>
</dbReference>
<organism evidence="7 8">
    <name type="scientific">Candidatus Enterocloster faecavium</name>
    <dbReference type="NCBI Taxonomy" id="2838560"/>
    <lineage>
        <taxon>Bacteria</taxon>
        <taxon>Bacillati</taxon>
        <taxon>Bacillota</taxon>
        <taxon>Clostridia</taxon>
        <taxon>Lachnospirales</taxon>
        <taxon>Lachnospiraceae</taxon>
        <taxon>Enterocloster</taxon>
    </lineage>
</organism>
<feature type="transmembrane region" description="Helical" evidence="6">
    <location>
        <begin position="195"/>
        <end position="214"/>
    </location>
</feature>
<feature type="transmembrane region" description="Helical" evidence="6">
    <location>
        <begin position="115"/>
        <end position="134"/>
    </location>
</feature>
<evidence type="ECO:0000256" key="1">
    <source>
        <dbReference type="ARBA" id="ARBA00004651"/>
    </source>
</evidence>
<keyword evidence="4 6" id="KW-1133">Transmembrane helix</keyword>
<feature type="transmembrane region" description="Helical" evidence="6">
    <location>
        <begin position="254"/>
        <end position="276"/>
    </location>
</feature>
<name>A0A9D2L8L0_9FIRM</name>
<reference evidence="7" key="2">
    <citation type="submission" date="2021-04" db="EMBL/GenBank/DDBJ databases">
        <authorList>
            <person name="Gilroy R."/>
        </authorList>
    </citation>
    <scope>NUCLEOTIDE SEQUENCE</scope>
    <source>
        <strain evidence="7">CHK188-4685</strain>
    </source>
</reference>
<sequence length="460" mass="49139">MKKLKQFKVPHSLAIVVFAMLLASLFTWLIPGGSFERIVDEAGKTVVVPGSYHTVAPTPVNPLTILGYVFDGLTDAGDIIFALMCAGGGLGIVLATGMFQGAACTFAKKAKGAEWLVITVLMIVFTLLCIPINLNYFIPFAPLGIIVAMAMGYDPIVGISIIMLGGAVGFSTGAMNLATTGTAQGIAELPVFSGMGYRLFCIIPFLIVTVIYVIRYGRKIKADPTKSYTYNVPLDLAGFNPDETPSFEKKHIPVAIVVVASIGYMIYVALFSSLSYKSSATIFLYMGLLSGIVYRMPVNQMCKEFSNGAKGMAGTGVLIGFAYAISGILEAGNVMDTVVNAMANMLNYVPDLLQAPAMFIMHLAVNLFITSGSGQAAIVMPIFIPVADLVGMTRQTAVLAYNFGDGFANFIMPHAAATMGFVACANIPFTKWFQYVFKLFLIWVVVGIALLMIATAIGYS</sequence>
<feature type="transmembrane region" description="Helical" evidence="6">
    <location>
        <begin position="282"/>
        <end position="299"/>
    </location>
</feature>
<evidence type="ECO:0000313" key="7">
    <source>
        <dbReference type="EMBL" id="HJB07989.1"/>
    </source>
</evidence>
<comment type="subcellular location">
    <subcellularLocation>
        <location evidence="1">Cell membrane</location>
        <topology evidence="1">Multi-pass membrane protein</topology>
    </subcellularLocation>
</comment>
<comment type="caution">
    <text evidence="7">The sequence shown here is derived from an EMBL/GenBank/DDBJ whole genome shotgun (WGS) entry which is preliminary data.</text>
</comment>
<feature type="transmembrane region" description="Helical" evidence="6">
    <location>
        <begin position="79"/>
        <end position="103"/>
    </location>
</feature>
<dbReference type="EMBL" id="DWYS01000107">
    <property type="protein sequence ID" value="HJB07989.1"/>
    <property type="molecule type" value="Genomic_DNA"/>
</dbReference>
<proteinExistence type="predicted"/>
<evidence type="ECO:0000256" key="4">
    <source>
        <dbReference type="ARBA" id="ARBA00022989"/>
    </source>
</evidence>
<evidence type="ECO:0000256" key="2">
    <source>
        <dbReference type="ARBA" id="ARBA00022475"/>
    </source>
</evidence>
<dbReference type="InterPro" id="IPR018385">
    <property type="entry name" value="C4_dicarb_anaerob_car-like"/>
</dbReference>